<evidence type="ECO:0000313" key="6">
    <source>
        <dbReference type="Proteomes" id="UP000305751"/>
    </source>
</evidence>
<name>A0A4S2B2U7_9BACE</name>
<dbReference type="PANTHER" id="PTHR23416">
    <property type="entry name" value="SIALIC ACID SYNTHASE-RELATED"/>
    <property type="match status" value="1"/>
</dbReference>
<dbReference type="EMBL" id="SRZA01000003">
    <property type="protein sequence ID" value="TGY08195.1"/>
    <property type="molecule type" value="Genomic_DNA"/>
</dbReference>
<keyword evidence="4" id="KW-0012">Acyltransferase</keyword>
<dbReference type="SUPFAM" id="SSF51161">
    <property type="entry name" value="Trimeric LpxA-like enzymes"/>
    <property type="match status" value="1"/>
</dbReference>
<dbReference type="AlphaFoldDB" id="A0A4S2B2U7"/>
<evidence type="ECO:0000313" key="5">
    <source>
        <dbReference type="EMBL" id="TGY08195.1"/>
    </source>
</evidence>
<dbReference type="InterPro" id="IPR051159">
    <property type="entry name" value="Hexapeptide_acetyltransf"/>
</dbReference>
<keyword evidence="3" id="KW-0677">Repeat</keyword>
<dbReference type="InterPro" id="IPR018357">
    <property type="entry name" value="Hexapep_transf_CS"/>
</dbReference>
<dbReference type="PANTHER" id="PTHR23416:SF23">
    <property type="entry name" value="ACETYLTRANSFERASE C18B11.09C-RELATED"/>
    <property type="match status" value="1"/>
</dbReference>
<comment type="caution">
    <text evidence="5">The sequence shown here is derived from an EMBL/GenBank/DDBJ whole genome shotgun (WGS) entry which is preliminary data.</text>
</comment>
<evidence type="ECO:0000256" key="3">
    <source>
        <dbReference type="ARBA" id="ARBA00022737"/>
    </source>
</evidence>
<evidence type="ECO:0000256" key="4">
    <source>
        <dbReference type="ARBA" id="ARBA00023315"/>
    </source>
</evidence>
<organism evidence="5 6">
    <name type="scientific">Bacteroides acidifaciens</name>
    <dbReference type="NCBI Taxonomy" id="85831"/>
    <lineage>
        <taxon>Bacteria</taxon>
        <taxon>Pseudomonadati</taxon>
        <taxon>Bacteroidota</taxon>
        <taxon>Bacteroidia</taxon>
        <taxon>Bacteroidales</taxon>
        <taxon>Bacteroidaceae</taxon>
        <taxon>Bacteroides</taxon>
    </lineage>
</organism>
<dbReference type="PROSITE" id="PS00101">
    <property type="entry name" value="HEXAPEP_TRANSFERASES"/>
    <property type="match status" value="1"/>
</dbReference>
<dbReference type="Proteomes" id="UP000305751">
    <property type="component" value="Unassembled WGS sequence"/>
</dbReference>
<accession>A0A4S2B2U7</accession>
<dbReference type="InterPro" id="IPR001451">
    <property type="entry name" value="Hexapep"/>
</dbReference>
<keyword evidence="6" id="KW-1185">Reference proteome</keyword>
<protein>
    <submittedName>
        <fullName evidence="5">Transferase</fullName>
    </submittedName>
</protein>
<dbReference type="InterPro" id="IPR011004">
    <property type="entry name" value="Trimer_LpxA-like_sf"/>
</dbReference>
<dbReference type="GO" id="GO:0008374">
    <property type="term" value="F:O-acyltransferase activity"/>
    <property type="evidence" value="ECO:0007669"/>
    <property type="project" value="TreeGrafter"/>
</dbReference>
<keyword evidence="2 5" id="KW-0808">Transferase</keyword>
<evidence type="ECO:0000256" key="2">
    <source>
        <dbReference type="ARBA" id="ARBA00022679"/>
    </source>
</evidence>
<dbReference type="Pfam" id="PF00132">
    <property type="entry name" value="Hexapep"/>
    <property type="match status" value="1"/>
</dbReference>
<comment type="similarity">
    <text evidence="1">Belongs to the transferase hexapeptide repeat family.</text>
</comment>
<proteinExistence type="inferred from homology"/>
<gene>
    <name evidence="5" type="ORF">E5356_02160</name>
</gene>
<reference evidence="5 6" key="1">
    <citation type="submission" date="2019-04" db="EMBL/GenBank/DDBJ databases">
        <title>Microbes associate with the intestines of laboratory mice.</title>
        <authorList>
            <person name="Navarre W."/>
            <person name="Wong E."/>
            <person name="Huang K."/>
            <person name="Tropini C."/>
            <person name="Ng K."/>
            <person name="Yu B."/>
        </authorList>
    </citation>
    <scope>NUCLEOTIDE SEQUENCE [LARGE SCALE GENOMIC DNA]</scope>
    <source>
        <strain evidence="5 6">NM70_E10</strain>
    </source>
</reference>
<dbReference type="Gene3D" id="2.160.10.10">
    <property type="entry name" value="Hexapeptide repeat proteins"/>
    <property type="match status" value="1"/>
</dbReference>
<sequence length="119" mass="12862">MAGVQFKSKRPKKVFIYGGVLIDTMHPEYVHIGDGVALTSGVKILTHYLDPSKPGRQFRLGEVHIGDNVFIGMNVIVCNSVTIGEGSIIGAGSVVTKDIPANQVWAGNPARYIKDRVVE</sequence>
<evidence type="ECO:0000256" key="1">
    <source>
        <dbReference type="ARBA" id="ARBA00007274"/>
    </source>
</evidence>
<dbReference type="RefSeq" id="WP_136013463.1">
    <property type="nucleotide sequence ID" value="NZ_CANAOU010000012.1"/>
</dbReference>